<accession>A0ABV8U2K9</accession>
<comment type="similarity">
    <text evidence="1 7">Belongs to the thioredoxin family.</text>
</comment>
<dbReference type="PIRSF" id="PIRSF000077">
    <property type="entry name" value="Thioredoxin"/>
    <property type="match status" value="1"/>
</dbReference>
<dbReference type="CDD" id="cd02947">
    <property type="entry name" value="TRX_family"/>
    <property type="match status" value="1"/>
</dbReference>
<dbReference type="InterPro" id="IPR005746">
    <property type="entry name" value="Thioredoxin"/>
</dbReference>
<keyword evidence="2" id="KW-0813">Transport</keyword>
<evidence type="ECO:0000259" key="8">
    <source>
        <dbReference type="PROSITE" id="PS51352"/>
    </source>
</evidence>
<evidence type="ECO:0000256" key="6">
    <source>
        <dbReference type="NCBIfam" id="TIGR01068"/>
    </source>
</evidence>
<protein>
    <recommendedName>
        <fullName evidence="6 7">Thioredoxin</fullName>
    </recommendedName>
</protein>
<dbReference type="NCBIfam" id="TIGR01068">
    <property type="entry name" value="thioredoxin"/>
    <property type="match status" value="1"/>
</dbReference>
<name>A0ABV8U2K9_9ACTN</name>
<organism evidence="9 10">
    <name type="scientific">Salininema proteolyticum</name>
    <dbReference type="NCBI Taxonomy" id="1607685"/>
    <lineage>
        <taxon>Bacteria</taxon>
        <taxon>Bacillati</taxon>
        <taxon>Actinomycetota</taxon>
        <taxon>Actinomycetes</taxon>
        <taxon>Glycomycetales</taxon>
        <taxon>Glycomycetaceae</taxon>
        <taxon>Salininema</taxon>
    </lineage>
</organism>
<dbReference type="PROSITE" id="PS51352">
    <property type="entry name" value="THIOREDOXIN_2"/>
    <property type="match status" value="1"/>
</dbReference>
<dbReference type="EMBL" id="JBHSDK010000024">
    <property type="protein sequence ID" value="MFC4336887.1"/>
    <property type="molecule type" value="Genomic_DNA"/>
</dbReference>
<dbReference type="PANTHER" id="PTHR45663:SF11">
    <property type="entry name" value="GEO12009P1"/>
    <property type="match status" value="1"/>
</dbReference>
<dbReference type="Proteomes" id="UP001595823">
    <property type="component" value="Unassembled WGS sequence"/>
</dbReference>
<sequence length="113" mass="12385">MAATKSHTEGKALPVTQDEFEGEVLKSDKPVLVDFWATWCGPCRKVAPLLDELAKEQDGVEIRKLDVDANPNIARDYKVMSIPTMILFKNGEPADQMVGANSKPVIKKFAGIA</sequence>
<dbReference type="Gene3D" id="3.40.30.10">
    <property type="entry name" value="Glutaredoxin"/>
    <property type="match status" value="1"/>
</dbReference>
<dbReference type="RefSeq" id="WP_380623281.1">
    <property type="nucleotide sequence ID" value="NZ_JBHSDK010000024.1"/>
</dbReference>
<evidence type="ECO:0000313" key="10">
    <source>
        <dbReference type="Proteomes" id="UP001595823"/>
    </source>
</evidence>
<dbReference type="SUPFAM" id="SSF52833">
    <property type="entry name" value="Thioredoxin-like"/>
    <property type="match status" value="1"/>
</dbReference>
<reference evidence="10" key="1">
    <citation type="journal article" date="2019" name="Int. J. Syst. Evol. Microbiol.">
        <title>The Global Catalogue of Microorganisms (GCM) 10K type strain sequencing project: providing services to taxonomists for standard genome sequencing and annotation.</title>
        <authorList>
            <consortium name="The Broad Institute Genomics Platform"/>
            <consortium name="The Broad Institute Genome Sequencing Center for Infectious Disease"/>
            <person name="Wu L."/>
            <person name="Ma J."/>
        </authorList>
    </citation>
    <scope>NUCLEOTIDE SEQUENCE [LARGE SCALE GENOMIC DNA]</scope>
    <source>
        <strain evidence="10">IBRC-M 10908</strain>
    </source>
</reference>
<dbReference type="InterPro" id="IPR013766">
    <property type="entry name" value="Thioredoxin_domain"/>
</dbReference>
<keyword evidence="5" id="KW-0676">Redox-active center</keyword>
<dbReference type="PANTHER" id="PTHR45663">
    <property type="entry name" value="GEO12009P1"/>
    <property type="match status" value="1"/>
</dbReference>
<feature type="domain" description="Thioredoxin" evidence="8">
    <location>
        <begin position="1"/>
        <end position="113"/>
    </location>
</feature>
<keyword evidence="10" id="KW-1185">Reference proteome</keyword>
<keyword evidence="3" id="KW-0249">Electron transport</keyword>
<keyword evidence="4" id="KW-1015">Disulfide bond</keyword>
<dbReference type="PROSITE" id="PS00194">
    <property type="entry name" value="THIOREDOXIN_1"/>
    <property type="match status" value="1"/>
</dbReference>
<evidence type="ECO:0000256" key="5">
    <source>
        <dbReference type="ARBA" id="ARBA00023284"/>
    </source>
</evidence>
<evidence type="ECO:0000256" key="7">
    <source>
        <dbReference type="PIRNR" id="PIRNR000077"/>
    </source>
</evidence>
<evidence type="ECO:0000256" key="2">
    <source>
        <dbReference type="ARBA" id="ARBA00022448"/>
    </source>
</evidence>
<gene>
    <name evidence="9" type="primary">trxA</name>
    <name evidence="9" type="ORF">ACFPET_16925</name>
</gene>
<evidence type="ECO:0000313" key="9">
    <source>
        <dbReference type="EMBL" id="MFC4336887.1"/>
    </source>
</evidence>
<dbReference type="InterPro" id="IPR036249">
    <property type="entry name" value="Thioredoxin-like_sf"/>
</dbReference>
<dbReference type="InterPro" id="IPR017937">
    <property type="entry name" value="Thioredoxin_CS"/>
</dbReference>
<dbReference type="PRINTS" id="PR00421">
    <property type="entry name" value="THIOREDOXIN"/>
</dbReference>
<evidence type="ECO:0000256" key="1">
    <source>
        <dbReference type="ARBA" id="ARBA00008987"/>
    </source>
</evidence>
<evidence type="ECO:0000256" key="3">
    <source>
        <dbReference type="ARBA" id="ARBA00022982"/>
    </source>
</evidence>
<dbReference type="Pfam" id="PF00085">
    <property type="entry name" value="Thioredoxin"/>
    <property type="match status" value="1"/>
</dbReference>
<evidence type="ECO:0000256" key="4">
    <source>
        <dbReference type="ARBA" id="ARBA00023157"/>
    </source>
</evidence>
<comment type="caution">
    <text evidence="9">The sequence shown here is derived from an EMBL/GenBank/DDBJ whole genome shotgun (WGS) entry which is preliminary data.</text>
</comment>
<proteinExistence type="inferred from homology"/>